<evidence type="ECO:0000313" key="1">
    <source>
        <dbReference type="EMBL" id="CAB0009003.1"/>
    </source>
</evidence>
<reference evidence="1 2" key="1">
    <citation type="submission" date="2020-02" db="EMBL/GenBank/DDBJ databases">
        <authorList>
            <person name="Ferguson B K."/>
        </authorList>
    </citation>
    <scope>NUCLEOTIDE SEQUENCE [LARGE SCALE GENOMIC DNA]</scope>
</reference>
<accession>A0A6H5GZZ7</accession>
<evidence type="ECO:0000313" key="2">
    <source>
        <dbReference type="Proteomes" id="UP000479000"/>
    </source>
</evidence>
<sequence length="55" mass="6206">MISQLNCPKCNQMQIHSPLKVHDLRSTRAGKDLQRKCNVNVTSVPFSATLLIRTL</sequence>
<dbReference type="EMBL" id="CADCXU010021300">
    <property type="protein sequence ID" value="CAB0009003.1"/>
    <property type="molecule type" value="Genomic_DNA"/>
</dbReference>
<gene>
    <name evidence="1" type="ORF">NTEN_LOCUS14197</name>
</gene>
<name>A0A6H5GZZ7_9HEMI</name>
<keyword evidence="2" id="KW-1185">Reference proteome</keyword>
<organism evidence="1 2">
    <name type="scientific">Nesidiocoris tenuis</name>
    <dbReference type="NCBI Taxonomy" id="355587"/>
    <lineage>
        <taxon>Eukaryota</taxon>
        <taxon>Metazoa</taxon>
        <taxon>Ecdysozoa</taxon>
        <taxon>Arthropoda</taxon>
        <taxon>Hexapoda</taxon>
        <taxon>Insecta</taxon>
        <taxon>Pterygota</taxon>
        <taxon>Neoptera</taxon>
        <taxon>Paraneoptera</taxon>
        <taxon>Hemiptera</taxon>
        <taxon>Heteroptera</taxon>
        <taxon>Panheteroptera</taxon>
        <taxon>Cimicomorpha</taxon>
        <taxon>Miridae</taxon>
        <taxon>Dicyphina</taxon>
        <taxon>Nesidiocoris</taxon>
    </lineage>
</organism>
<protein>
    <submittedName>
        <fullName evidence="1">Uncharacterized protein</fullName>
    </submittedName>
</protein>
<dbReference type="AlphaFoldDB" id="A0A6H5GZZ7"/>
<proteinExistence type="predicted"/>
<dbReference type="Proteomes" id="UP000479000">
    <property type="component" value="Unassembled WGS sequence"/>
</dbReference>